<feature type="chain" id="PRO_5003844842" description="Lipoprotein" evidence="1">
    <location>
        <begin position="22"/>
        <end position="150"/>
    </location>
</feature>
<sequence length="150" mass="17034">MKILKRILLLMCMIFAFTSCSLLFPNSGPEVTTISTPAPFTRAQRRVYIEGATVGVEKAIRSKLLQRNWKVSSRATGNETFAIVFDQLNIDKYSDGGFISSTYYEYTGYVSIFDVRNNERLCVYNFTKESLGDLLEGIEKAVIEVEKSMR</sequence>
<dbReference type="EMBL" id="ACIF01000061">
    <property type="protein sequence ID" value="EKA94491.1"/>
    <property type="molecule type" value="Genomic_DNA"/>
</dbReference>
<evidence type="ECO:0000256" key="1">
    <source>
        <dbReference type="SAM" id="SignalP"/>
    </source>
</evidence>
<feature type="signal peptide" evidence="1">
    <location>
        <begin position="1"/>
        <end position="21"/>
    </location>
</feature>
<gene>
    <name evidence="2" type="ORF">FPOG_00147</name>
</gene>
<evidence type="ECO:0000313" key="3">
    <source>
        <dbReference type="Proteomes" id="UP000005809"/>
    </source>
</evidence>
<reference evidence="2 3" key="1">
    <citation type="submission" date="2012-05" db="EMBL/GenBank/DDBJ databases">
        <title>The Genome Sequence of Fusobacterium periodontium Oral Taxon 201 Strain D10.</title>
        <authorList>
            <consortium name="The Broad Institute Genome Sequencing Platform"/>
            <consortium name="The Broad Institute Genome Sequencing Center for Infectious Disease"/>
            <person name="Earl A."/>
            <person name="Ward D."/>
            <person name="Feldgarden M."/>
            <person name="Gevers D."/>
            <person name="Strauss J."/>
            <person name="Sibley C."/>
            <person name="White A."/>
            <person name="Ambrose C.E."/>
            <person name="Allen-Vercoe E."/>
            <person name="Walker B."/>
            <person name="Young S.K."/>
            <person name="Zeng Q."/>
            <person name="Gargeya S."/>
            <person name="Fitzgerald M."/>
            <person name="Haas B."/>
            <person name="Abouelleil A."/>
            <person name="Alvarado L."/>
            <person name="Arachchi H.M."/>
            <person name="Berlin A.M."/>
            <person name="Chapman S.B."/>
            <person name="Goldberg J."/>
            <person name="Griggs A."/>
            <person name="Gujja S."/>
            <person name="Hansen M."/>
            <person name="Howarth C."/>
            <person name="Imamovic A."/>
            <person name="Larimer J."/>
            <person name="McCowan C."/>
            <person name="Montmayeur A."/>
            <person name="Murphy C."/>
            <person name="Neiman D."/>
            <person name="Pearson M."/>
            <person name="Priest M."/>
            <person name="Roberts A."/>
            <person name="Saif S."/>
            <person name="Shea T."/>
            <person name="Sisk P."/>
            <person name="Sykes S."/>
            <person name="Wortman J."/>
            <person name="Nusbaum C."/>
            <person name="Birren B."/>
        </authorList>
    </citation>
    <scope>NUCLEOTIDE SEQUENCE [LARGE SCALE GENOMIC DNA]</scope>
    <source>
        <strain evidence="2 3">D10</strain>
    </source>
</reference>
<dbReference type="RefSeq" id="WP_005965767.1">
    <property type="nucleotide sequence ID" value="NZ_JH815344.1"/>
</dbReference>
<dbReference type="PROSITE" id="PS51257">
    <property type="entry name" value="PROKAR_LIPOPROTEIN"/>
    <property type="match status" value="1"/>
</dbReference>
<evidence type="ECO:0000313" key="2">
    <source>
        <dbReference type="EMBL" id="EKA94491.1"/>
    </source>
</evidence>
<comment type="caution">
    <text evidence="2">The sequence shown here is derived from an EMBL/GenBank/DDBJ whole genome shotgun (WGS) entry which is preliminary data.</text>
</comment>
<dbReference type="Proteomes" id="UP000005809">
    <property type="component" value="Unassembled WGS sequence"/>
</dbReference>
<name>K1GSN3_9FUSO</name>
<evidence type="ECO:0008006" key="4">
    <source>
        <dbReference type="Google" id="ProtNLM"/>
    </source>
</evidence>
<accession>K1GSN3</accession>
<dbReference type="HOGENOM" id="CLU_1600326_0_0_0"/>
<protein>
    <recommendedName>
        <fullName evidence="4">Lipoprotein</fullName>
    </recommendedName>
</protein>
<proteinExistence type="predicted"/>
<organism evidence="2 3">
    <name type="scientific">Fusobacterium periodonticum D10</name>
    <dbReference type="NCBI Taxonomy" id="620833"/>
    <lineage>
        <taxon>Bacteria</taxon>
        <taxon>Fusobacteriati</taxon>
        <taxon>Fusobacteriota</taxon>
        <taxon>Fusobacteriia</taxon>
        <taxon>Fusobacteriales</taxon>
        <taxon>Fusobacteriaceae</taxon>
        <taxon>Fusobacterium</taxon>
    </lineage>
</organism>
<keyword evidence="1" id="KW-0732">Signal</keyword>
<dbReference type="PATRIC" id="fig|620833.3.peg.365"/>
<dbReference type="AlphaFoldDB" id="K1GSN3"/>